<dbReference type="GO" id="GO:0004386">
    <property type="term" value="F:helicase activity"/>
    <property type="evidence" value="ECO:0007669"/>
    <property type="project" value="UniProtKB-KW"/>
</dbReference>
<evidence type="ECO:0000259" key="1">
    <source>
        <dbReference type="Pfam" id="PF04851"/>
    </source>
</evidence>
<dbReference type="SUPFAM" id="SSF52540">
    <property type="entry name" value="P-loop containing nucleoside triphosphate hydrolases"/>
    <property type="match status" value="2"/>
</dbReference>
<evidence type="ECO:0000259" key="2">
    <source>
        <dbReference type="Pfam" id="PF19778"/>
    </source>
</evidence>
<protein>
    <submittedName>
        <fullName evidence="3">DEAD/DEAH box helicase family protein</fullName>
    </submittedName>
</protein>
<dbReference type="InterPro" id="IPR027417">
    <property type="entry name" value="P-loop_NTPase"/>
</dbReference>
<dbReference type="GO" id="GO:0003677">
    <property type="term" value="F:DNA binding"/>
    <property type="evidence" value="ECO:0007669"/>
    <property type="project" value="InterPro"/>
</dbReference>
<gene>
    <name evidence="3" type="ORF">H9889_10370</name>
</gene>
<keyword evidence="3" id="KW-0547">Nucleotide-binding</keyword>
<organism evidence="3 4">
    <name type="scientific">Candidatus Ignatzschineria merdigallinarum</name>
    <dbReference type="NCBI Taxonomy" id="2838621"/>
    <lineage>
        <taxon>Bacteria</taxon>
        <taxon>Pseudomonadati</taxon>
        <taxon>Pseudomonadota</taxon>
        <taxon>Gammaproteobacteria</taxon>
        <taxon>Cardiobacteriales</taxon>
        <taxon>Ignatzschineriaceae</taxon>
        <taxon>Ignatzschineria</taxon>
    </lineage>
</organism>
<feature type="non-terminal residue" evidence="3">
    <location>
        <position position="1"/>
    </location>
</feature>
<dbReference type="GO" id="GO:0005524">
    <property type="term" value="F:ATP binding"/>
    <property type="evidence" value="ECO:0007669"/>
    <property type="project" value="InterPro"/>
</dbReference>
<dbReference type="Pfam" id="PF19778">
    <property type="entry name" value="RE_endonuc"/>
    <property type="match status" value="1"/>
</dbReference>
<accession>A0A9D1Q932</accession>
<comment type="caution">
    <text evidence="3">The sequence shown here is derived from an EMBL/GenBank/DDBJ whole genome shotgun (WGS) entry which is preliminary data.</text>
</comment>
<keyword evidence="3" id="KW-0347">Helicase</keyword>
<evidence type="ECO:0000313" key="3">
    <source>
        <dbReference type="EMBL" id="HIW07706.1"/>
    </source>
</evidence>
<dbReference type="Proteomes" id="UP000823934">
    <property type="component" value="Unassembled WGS sequence"/>
</dbReference>
<dbReference type="EMBL" id="DXHP01000226">
    <property type="protein sequence ID" value="HIW07706.1"/>
    <property type="molecule type" value="Genomic_DNA"/>
</dbReference>
<sequence>GTGKTYVYIRTIFEMNRLYGWNKFIIMVPSIAIREGIYKSFQMTQAHFSQEYQKSAKFFIYNSSQLNEVESFSTDAGINVMIMNIQAFNSSGKDNRRIYEVLDSFQSRRPIDVIKANNPILILDEPQKMEGKRTLESLKEFDAFAIIRYSATHKTENNLVHRLDAVDAYNQKLVKRISVRGISVNGHRGTDKYLFLEGIDISAKAPPVARISMEVKTGSGIKRVLKKVSKGDNLYDLSGQMEQYKTGYLITDIDAKEHSAHKIIFENGIELYVGEAVGDVSEDDMRRIQIRETIRAHFEKERGLFKRNVKALSLFFIDEVAKYRDYDQEDTKGQYARMFEEEYKAIRDVILAELPLTEEDDAYREYLMKTTAEAVHKGYFSIDRQNRQVDPKGRGESNDASDYDLILKDKERLLSLEEPTRFIFSHSALREGWDNPNVFTLCTLKHSDNTISRRQEIGRGLRISVNKFGERQDDPSTVHDINILDVIANESYEDFAGNLQKEMLEELKSRPRKASSEFFKDKEIEDESGNKTVITADMAHDIMFYLTANGYINKDRTVSENYQEARKNQDLAPIDGELSGKEEAIAKLVDLILDANATKNMLENGHKASKNKIHQHNLDRKEFQALWSKINQKAIYHVSLNTEELVKNSIVALNKKLRVRKLEYVIQKGMQNKKIADSDVMRGSLIQAGKKDREAYQHEISSSVKYDLLGKVSGDTYLTRATIAKILSNIEVPVFSQFKDNPEDFITQATKLINEQKARVIINQVTYDPINDHYETDLFTDAQVRIHHDSAIGPLEKHVLEYAVTDSKVERAFLTELENNDEVVVYAKLPNGFKIPTPVGDYNPDWAISFKEGNVKHIYFVAETKGTTSTMEIRGVEDAKIECARRFFNSINPNDESISYGVVSNYQDMLDILRK</sequence>
<proteinExistence type="predicted"/>
<dbReference type="InterPro" id="IPR006935">
    <property type="entry name" value="Helicase/UvrB_N"/>
</dbReference>
<dbReference type="Gene3D" id="3.40.50.300">
    <property type="entry name" value="P-loop containing nucleotide triphosphate hydrolases"/>
    <property type="match status" value="2"/>
</dbReference>
<dbReference type="GO" id="GO:0015668">
    <property type="term" value="F:type III site-specific deoxyribonuclease activity"/>
    <property type="evidence" value="ECO:0007669"/>
    <property type="project" value="InterPro"/>
</dbReference>
<reference evidence="3" key="1">
    <citation type="journal article" date="2021" name="PeerJ">
        <title>Extensive microbial diversity within the chicken gut microbiome revealed by metagenomics and culture.</title>
        <authorList>
            <person name="Gilroy R."/>
            <person name="Ravi A."/>
            <person name="Getino M."/>
            <person name="Pursley I."/>
            <person name="Horton D.L."/>
            <person name="Alikhan N.F."/>
            <person name="Baker D."/>
            <person name="Gharbi K."/>
            <person name="Hall N."/>
            <person name="Watson M."/>
            <person name="Adriaenssens E.M."/>
            <person name="Foster-Nyarko E."/>
            <person name="Jarju S."/>
            <person name="Secka A."/>
            <person name="Antonio M."/>
            <person name="Oren A."/>
            <person name="Chaudhuri R.R."/>
            <person name="La Ragione R."/>
            <person name="Hildebrand F."/>
            <person name="Pallen M.J."/>
        </authorList>
    </citation>
    <scope>NUCLEOTIDE SEQUENCE</scope>
    <source>
        <strain evidence="3">CHK160-9182</strain>
    </source>
</reference>
<reference evidence="3" key="2">
    <citation type="submission" date="2021-04" db="EMBL/GenBank/DDBJ databases">
        <authorList>
            <person name="Gilroy R."/>
        </authorList>
    </citation>
    <scope>NUCLEOTIDE SEQUENCE</scope>
    <source>
        <strain evidence="3">CHK160-9182</strain>
    </source>
</reference>
<dbReference type="AlphaFoldDB" id="A0A9D1Q932"/>
<keyword evidence="3" id="KW-0378">Hydrolase</keyword>
<dbReference type="InterPro" id="IPR045572">
    <property type="entry name" value="RE_endonuc_C"/>
</dbReference>
<keyword evidence="3" id="KW-0067">ATP-binding</keyword>
<evidence type="ECO:0000313" key="4">
    <source>
        <dbReference type="Proteomes" id="UP000823934"/>
    </source>
</evidence>
<feature type="domain" description="Helicase/UvrB N-terminal" evidence="1">
    <location>
        <begin position="1"/>
        <end position="153"/>
    </location>
</feature>
<name>A0A9D1Q932_9GAMM</name>
<feature type="domain" description="Type III restriction enzyme C-terminal endonuclease" evidence="2">
    <location>
        <begin position="796"/>
        <end position="905"/>
    </location>
</feature>
<dbReference type="Pfam" id="PF04851">
    <property type="entry name" value="ResIII"/>
    <property type="match status" value="1"/>
</dbReference>